<sequence length="371" mass="39791">MKVLIVGCGITGSALGILLARAGAEVDIVELEPKWSTLGSGITLQGNALRVLRELGVWEQVAAAGYAFDSLGIRAPDGTLLFEGQDHRTGGHDLPATLGMDRPDLQAVLLAELRRAGARISLGRTVQALEDTGAGVDAVFDDGTADFYDLVASADGIRSRVRTMLGIADTPQPAGMGIWRVHARRPGSVTRTDLAYGGPCHIAGYCPTGADTLYAYLVEDARPFEDVRAEDKAAVMRELAAPYGGAWKEIAEDITDPDRINYTWFESLLVARPWYRANTVLLGDAAHACPPTVAQGAAMCLEDAWVLSQLLIERGGAGPDVLEAFMERRFERVRTVVDSSLQITRWQLEGARDADVPGLMGHVAALVTELP</sequence>
<dbReference type="InterPro" id="IPR050493">
    <property type="entry name" value="FAD-dep_Monooxygenase_BioMet"/>
</dbReference>
<dbReference type="GO" id="GO:0071949">
    <property type="term" value="F:FAD binding"/>
    <property type="evidence" value="ECO:0007669"/>
    <property type="project" value="InterPro"/>
</dbReference>
<evidence type="ECO:0000256" key="1">
    <source>
        <dbReference type="ARBA" id="ARBA00023002"/>
    </source>
</evidence>
<dbReference type="EMBL" id="JACCCC010000001">
    <property type="protein sequence ID" value="NYE47122.1"/>
    <property type="molecule type" value="Genomic_DNA"/>
</dbReference>
<dbReference type="Proteomes" id="UP000589036">
    <property type="component" value="Unassembled WGS sequence"/>
</dbReference>
<evidence type="ECO:0000313" key="5">
    <source>
        <dbReference type="Proteomes" id="UP000589036"/>
    </source>
</evidence>
<reference evidence="4 5" key="1">
    <citation type="submission" date="2020-07" db="EMBL/GenBank/DDBJ databases">
        <title>Sequencing the genomes of 1000 actinobacteria strains.</title>
        <authorList>
            <person name="Klenk H.-P."/>
        </authorList>
    </citation>
    <scope>NUCLEOTIDE SEQUENCE [LARGE SCALE GENOMIC DNA]</scope>
    <source>
        <strain evidence="4 5">CXB654</strain>
    </source>
</reference>
<organism evidence="4 5">
    <name type="scientific">Spinactinospora alkalitolerans</name>
    <dbReference type="NCBI Taxonomy" id="687207"/>
    <lineage>
        <taxon>Bacteria</taxon>
        <taxon>Bacillati</taxon>
        <taxon>Actinomycetota</taxon>
        <taxon>Actinomycetes</taxon>
        <taxon>Streptosporangiales</taxon>
        <taxon>Nocardiopsidaceae</taxon>
        <taxon>Spinactinospora</taxon>
    </lineage>
</organism>
<dbReference type="GO" id="GO:0004497">
    <property type="term" value="F:monooxygenase activity"/>
    <property type="evidence" value="ECO:0007669"/>
    <property type="project" value="UniProtKB-KW"/>
</dbReference>
<keyword evidence="5" id="KW-1185">Reference proteome</keyword>
<dbReference type="PRINTS" id="PR00420">
    <property type="entry name" value="RNGMNOXGNASE"/>
</dbReference>
<dbReference type="AlphaFoldDB" id="A0A852TW87"/>
<dbReference type="Gene3D" id="3.50.50.60">
    <property type="entry name" value="FAD/NAD(P)-binding domain"/>
    <property type="match status" value="1"/>
</dbReference>
<proteinExistence type="predicted"/>
<accession>A0A852TW87</accession>
<dbReference type="Pfam" id="PF01494">
    <property type="entry name" value="FAD_binding_3"/>
    <property type="match status" value="1"/>
</dbReference>
<keyword evidence="1" id="KW-0560">Oxidoreductase</keyword>
<evidence type="ECO:0000313" key="4">
    <source>
        <dbReference type="EMBL" id="NYE47122.1"/>
    </source>
</evidence>
<dbReference type="InterPro" id="IPR002938">
    <property type="entry name" value="FAD-bd"/>
</dbReference>
<dbReference type="RefSeq" id="WP_179643120.1">
    <property type="nucleotide sequence ID" value="NZ_BAAAYY010000009.1"/>
</dbReference>
<dbReference type="InterPro" id="IPR036188">
    <property type="entry name" value="FAD/NAD-bd_sf"/>
</dbReference>
<dbReference type="NCBIfam" id="NF005313">
    <property type="entry name" value="PRK06847.1"/>
    <property type="match status" value="1"/>
</dbReference>
<evidence type="ECO:0000256" key="2">
    <source>
        <dbReference type="ARBA" id="ARBA00023033"/>
    </source>
</evidence>
<dbReference type="SUPFAM" id="SSF51905">
    <property type="entry name" value="FAD/NAD(P)-binding domain"/>
    <property type="match status" value="1"/>
</dbReference>
<dbReference type="PANTHER" id="PTHR13789:SF309">
    <property type="entry name" value="PUTATIVE (AFU_ORTHOLOGUE AFUA_6G14510)-RELATED"/>
    <property type="match status" value="1"/>
</dbReference>
<dbReference type="PANTHER" id="PTHR13789">
    <property type="entry name" value="MONOOXYGENASE"/>
    <property type="match status" value="1"/>
</dbReference>
<keyword evidence="2" id="KW-0503">Monooxygenase</keyword>
<name>A0A852TW87_9ACTN</name>
<comment type="caution">
    <text evidence="4">The sequence shown here is derived from an EMBL/GenBank/DDBJ whole genome shotgun (WGS) entry which is preliminary data.</text>
</comment>
<feature type="domain" description="FAD-binding" evidence="3">
    <location>
        <begin position="2"/>
        <end position="339"/>
    </location>
</feature>
<protein>
    <submittedName>
        <fullName evidence="4">2-polyprenyl-6-methoxyphenol hydroxylase-like FAD-dependent oxidoreductase</fullName>
    </submittedName>
</protein>
<evidence type="ECO:0000259" key="3">
    <source>
        <dbReference type="Pfam" id="PF01494"/>
    </source>
</evidence>
<gene>
    <name evidence="4" type="ORF">HDA32_002242</name>
</gene>